<feature type="region of interest" description="Disordered" evidence="1">
    <location>
        <begin position="1"/>
        <end position="89"/>
    </location>
</feature>
<dbReference type="InterPro" id="IPR019626">
    <property type="entry name" value="Stress-induced_KGG_rpt"/>
</dbReference>
<name>A0A7Y9LMU9_9BURK</name>
<keyword evidence="3" id="KW-1185">Reference proteome</keyword>
<comment type="caution">
    <text evidence="2">The sequence shown here is derived from an EMBL/GenBank/DDBJ whole genome shotgun (WGS) entry which is preliminary data.</text>
</comment>
<dbReference type="AlphaFoldDB" id="A0A7Y9LMU9"/>
<accession>A0A7Y9LMU9</accession>
<gene>
    <name evidence="2" type="ORF">FHW18_003288</name>
</gene>
<evidence type="ECO:0000256" key="1">
    <source>
        <dbReference type="SAM" id="MobiDB-lite"/>
    </source>
</evidence>
<dbReference type="EMBL" id="JACBYR010000001">
    <property type="protein sequence ID" value="NYE84017.1"/>
    <property type="molecule type" value="Genomic_DNA"/>
</dbReference>
<reference evidence="2 3" key="1">
    <citation type="submission" date="2020-07" db="EMBL/GenBank/DDBJ databases">
        <title>Genomic Encyclopedia of Type Strains, Phase IV (KMG-V): Genome sequencing to study the core and pangenomes of soil and plant-associated prokaryotes.</title>
        <authorList>
            <person name="Whitman W."/>
        </authorList>
    </citation>
    <scope>NUCLEOTIDE SEQUENCE [LARGE SCALE GENOMIC DNA]</scope>
    <source>
        <strain evidence="2 3">SAS40</strain>
    </source>
</reference>
<dbReference type="Pfam" id="PF10685">
    <property type="entry name" value="KGG"/>
    <property type="match status" value="1"/>
</dbReference>
<dbReference type="RefSeq" id="WP_179587758.1">
    <property type="nucleotide sequence ID" value="NZ_JACBYR010000001.1"/>
</dbReference>
<sequence length="89" mass="9502">MADQDSPPARAPRGFAAMDRQRQREIASQGGKAAHRSGRAHQFTTQEARAAGAMSHASRRAAQQNAGGARGEQQDSEVEAVKQEETAES</sequence>
<dbReference type="Proteomes" id="UP000542125">
    <property type="component" value="Unassembled WGS sequence"/>
</dbReference>
<feature type="compositionally biased region" description="Basic and acidic residues" evidence="1">
    <location>
        <begin position="79"/>
        <end position="89"/>
    </location>
</feature>
<evidence type="ECO:0000313" key="3">
    <source>
        <dbReference type="Proteomes" id="UP000542125"/>
    </source>
</evidence>
<proteinExistence type="predicted"/>
<protein>
    <submittedName>
        <fullName evidence="2">General stress protein YciG</fullName>
    </submittedName>
</protein>
<organism evidence="2 3">
    <name type="scientific">Pigmentiphaga litoralis</name>
    <dbReference type="NCBI Taxonomy" id="516702"/>
    <lineage>
        <taxon>Bacteria</taxon>
        <taxon>Pseudomonadati</taxon>
        <taxon>Pseudomonadota</taxon>
        <taxon>Betaproteobacteria</taxon>
        <taxon>Burkholderiales</taxon>
        <taxon>Alcaligenaceae</taxon>
        <taxon>Pigmentiphaga</taxon>
    </lineage>
</organism>
<evidence type="ECO:0000313" key="2">
    <source>
        <dbReference type="EMBL" id="NYE84017.1"/>
    </source>
</evidence>